<keyword evidence="2" id="KW-1185">Reference proteome</keyword>
<dbReference type="Proteomes" id="UP001529085">
    <property type="component" value="Unassembled WGS sequence"/>
</dbReference>
<name>A0ABT6G351_9FLAO</name>
<accession>A0ABT6G351</accession>
<proteinExistence type="predicted"/>
<organism evidence="1 2">
    <name type="scientific">Winogradskyella marincola</name>
    <dbReference type="NCBI Taxonomy" id="3037795"/>
    <lineage>
        <taxon>Bacteria</taxon>
        <taxon>Pseudomonadati</taxon>
        <taxon>Bacteroidota</taxon>
        <taxon>Flavobacteriia</taxon>
        <taxon>Flavobacteriales</taxon>
        <taxon>Flavobacteriaceae</taxon>
        <taxon>Winogradskyella</taxon>
    </lineage>
</organism>
<protein>
    <submittedName>
        <fullName evidence="1">Uncharacterized protein</fullName>
    </submittedName>
</protein>
<evidence type="ECO:0000313" key="2">
    <source>
        <dbReference type="Proteomes" id="UP001529085"/>
    </source>
</evidence>
<reference evidence="1 2" key="1">
    <citation type="submission" date="2023-03" db="EMBL/GenBank/DDBJ databases">
        <title>Strain YYF002 represents a novel species in the genus Winogradskyella isolated from seawater.</title>
        <authorList>
            <person name="Fu Z.-Y."/>
        </authorList>
    </citation>
    <scope>NUCLEOTIDE SEQUENCE [LARGE SCALE GENOMIC DNA]</scope>
    <source>
        <strain evidence="1 2">YYF002</strain>
    </source>
</reference>
<dbReference type="EMBL" id="JARSBN010000006">
    <property type="protein sequence ID" value="MDG4716470.1"/>
    <property type="molecule type" value="Genomic_DNA"/>
</dbReference>
<evidence type="ECO:0000313" key="1">
    <source>
        <dbReference type="EMBL" id="MDG4716470.1"/>
    </source>
</evidence>
<sequence>MINRFTFSTVRKSILFLFLGFIFSTISAQIPIEKYRDEILKLKSEADIEVYWHSLYSVDQDTLLKLPTDDITKYDSLSTTLMIKTALMFEVHGRKVYKKNNVVPVLNFTHNYLSEASLVFWSIINQCVEVGGQIDTFATGFPAYQLEAIANNFYKYSLSGQQDKHEKLVDNIEVLSIESVASRLEEAYVNQKRLRVLNIKEVVGQWFIQPFKNFKEDYCFEIVILEDNNIYIKHKEYLQKLVPLDSEKIIETFKIENEPFGWYYKLDDQNHLKMLDSNNSVLIEYTQCNY</sequence>
<comment type="caution">
    <text evidence="1">The sequence shown here is derived from an EMBL/GenBank/DDBJ whole genome shotgun (WGS) entry which is preliminary data.</text>
</comment>
<dbReference type="RefSeq" id="WP_278005918.1">
    <property type="nucleotide sequence ID" value="NZ_JARSBN010000006.1"/>
</dbReference>
<gene>
    <name evidence="1" type="ORF">P7122_11350</name>
</gene>